<dbReference type="InterPro" id="IPR050754">
    <property type="entry name" value="FKBP4/5/8-like"/>
</dbReference>
<dbReference type="AlphaFoldDB" id="A0AAD7UNX2"/>
<accession>A0AAD7UNX2</accession>
<keyword evidence="2" id="KW-1185">Reference proteome</keyword>
<dbReference type="PANTHER" id="PTHR46512">
    <property type="entry name" value="PEPTIDYLPROLYL ISOMERASE"/>
    <property type="match status" value="1"/>
</dbReference>
<sequence>MSDESHPSGAGSSELSTHASLLKKAEELKEKGNALFRAKEYKKAITRYSKIRAYTWQPDGEAAQYAGNRSQSAQFTDEEKASLVRLDQTANGNIAQCYLSLGDHRKCREYCVKVIGKTDYKSHPNPDLLVKALARAGQAALQANDLDASKDWVLKALDLDAKCGLARTTYRQLQEKYKAHNAQQRKQMAAAFQAA</sequence>
<dbReference type="GO" id="GO:0005829">
    <property type="term" value="C:cytosol"/>
    <property type="evidence" value="ECO:0007669"/>
    <property type="project" value="TreeGrafter"/>
</dbReference>
<reference evidence="1" key="1">
    <citation type="submission" date="2023-01" db="EMBL/GenBank/DDBJ databases">
        <title>Metagenome sequencing of chrysophaentin producing Chrysophaeum taylorii.</title>
        <authorList>
            <person name="Davison J."/>
            <person name="Bewley C."/>
        </authorList>
    </citation>
    <scope>NUCLEOTIDE SEQUENCE</scope>
    <source>
        <strain evidence="1">NIES-1699</strain>
    </source>
</reference>
<dbReference type="Proteomes" id="UP001230188">
    <property type="component" value="Unassembled WGS sequence"/>
</dbReference>
<dbReference type="GO" id="GO:0012505">
    <property type="term" value="C:endomembrane system"/>
    <property type="evidence" value="ECO:0007669"/>
    <property type="project" value="TreeGrafter"/>
</dbReference>
<evidence type="ECO:0008006" key="3">
    <source>
        <dbReference type="Google" id="ProtNLM"/>
    </source>
</evidence>
<evidence type="ECO:0000313" key="1">
    <source>
        <dbReference type="EMBL" id="KAJ8612547.1"/>
    </source>
</evidence>
<proteinExistence type="predicted"/>
<dbReference type="PANTHER" id="PTHR46512:SF1">
    <property type="entry name" value="PEPTIDYLPROLYL ISOMERASE"/>
    <property type="match status" value="1"/>
</dbReference>
<evidence type="ECO:0000313" key="2">
    <source>
        <dbReference type="Proteomes" id="UP001230188"/>
    </source>
</evidence>
<dbReference type="Pfam" id="PF13181">
    <property type="entry name" value="TPR_8"/>
    <property type="match status" value="2"/>
</dbReference>
<dbReference type="InterPro" id="IPR019734">
    <property type="entry name" value="TPR_rpt"/>
</dbReference>
<dbReference type="Gene3D" id="1.25.40.10">
    <property type="entry name" value="Tetratricopeptide repeat domain"/>
    <property type="match status" value="1"/>
</dbReference>
<name>A0AAD7UNX2_9STRA</name>
<dbReference type="SUPFAM" id="SSF48452">
    <property type="entry name" value="TPR-like"/>
    <property type="match status" value="1"/>
</dbReference>
<dbReference type="GO" id="GO:0044183">
    <property type="term" value="F:protein folding chaperone"/>
    <property type="evidence" value="ECO:0007669"/>
    <property type="project" value="TreeGrafter"/>
</dbReference>
<dbReference type="InterPro" id="IPR011990">
    <property type="entry name" value="TPR-like_helical_dom_sf"/>
</dbReference>
<dbReference type="GO" id="GO:0016020">
    <property type="term" value="C:membrane"/>
    <property type="evidence" value="ECO:0007669"/>
    <property type="project" value="TreeGrafter"/>
</dbReference>
<dbReference type="GO" id="GO:0005740">
    <property type="term" value="C:mitochondrial envelope"/>
    <property type="evidence" value="ECO:0007669"/>
    <property type="project" value="TreeGrafter"/>
</dbReference>
<protein>
    <recommendedName>
        <fullName evidence="3">Tetratricopeptide repeat protein</fullName>
    </recommendedName>
</protein>
<gene>
    <name evidence="1" type="ORF">CTAYLR_003723</name>
</gene>
<organism evidence="1 2">
    <name type="scientific">Chrysophaeum taylorii</name>
    <dbReference type="NCBI Taxonomy" id="2483200"/>
    <lineage>
        <taxon>Eukaryota</taxon>
        <taxon>Sar</taxon>
        <taxon>Stramenopiles</taxon>
        <taxon>Ochrophyta</taxon>
        <taxon>Pelagophyceae</taxon>
        <taxon>Pelagomonadales</taxon>
        <taxon>Pelagomonadaceae</taxon>
        <taxon>Chrysophaeum</taxon>
    </lineage>
</organism>
<dbReference type="EMBL" id="JAQMWT010000047">
    <property type="protein sequence ID" value="KAJ8612547.1"/>
    <property type="molecule type" value="Genomic_DNA"/>
</dbReference>
<comment type="caution">
    <text evidence="1">The sequence shown here is derived from an EMBL/GenBank/DDBJ whole genome shotgun (WGS) entry which is preliminary data.</text>
</comment>